<gene>
    <name evidence="1" type="ORF">BJI67_06875</name>
</gene>
<name>A0A1D8K775_9GAMM</name>
<organism evidence="1 2">
    <name type="scientific">Acidihalobacter aeolianus</name>
    <dbReference type="NCBI Taxonomy" id="2792603"/>
    <lineage>
        <taxon>Bacteria</taxon>
        <taxon>Pseudomonadati</taxon>
        <taxon>Pseudomonadota</taxon>
        <taxon>Gammaproteobacteria</taxon>
        <taxon>Chromatiales</taxon>
        <taxon>Ectothiorhodospiraceae</taxon>
        <taxon>Acidihalobacter</taxon>
    </lineage>
</organism>
<dbReference type="EMBL" id="CP017448">
    <property type="protein sequence ID" value="AOV16819.1"/>
    <property type="molecule type" value="Genomic_DNA"/>
</dbReference>
<dbReference type="KEGG" id="aaeo:BJI67_06875"/>
<dbReference type="AlphaFoldDB" id="A0A1D8K775"/>
<evidence type="ECO:0000313" key="1">
    <source>
        <dbReference type="EMBL" id="AOV16819.1"/>
    </source>
</evidence>
<proteinExistence type="predicted"/>
<keyword evidence="2" id="KW-1185">Reference proteome</keyword>
<dbReference type="Proteomes" id="UP000095342">
    <property type="component" value="Chromosome"/>
</dbReference>
<reference evidence="1 2" key="1">
    <citation type="submission" date="2016-09" db="EMBL/GenBank/DDBJ databases">
        <title>Acidihalobacter prosperus V6 (DSM14174).</title>
        <authorList>
            <person name="Khaleque H.N."/>
            <person name="Ramsay J.P."/>
            <person name="Murphy R.J.T."/>
            <person name="Kaksonen A.H."/>
            <person name="Boxall N.J."/>
            <person name="Watkin E.L.J."/>
        </authorList>
    </citation>
    <scope>NUCLEOTIDE SEQUENCE [LARGE SCALE GENOMIC DNA]</scope>
    <source>
        <strain evidence="1 2">V6</strain>
    </source>
</reference>
<sequence length="124" mass="14124">MVPTKTCDEPVSAKGNIFMRSRQTLQYSFGKRFRFIHTFPQVGFAASQTFPGGSRTHYGAPHGQSLKYLVLNTPADSQGCTYDICVCQVWPNIRHSSSHDDSRYKLKSLDRRRWALTHNIKLCA</sequence>
<evidence type="ECO:0000313" key="2">
    <source>
        <dbReference type="Proteomes" id="UP000095342"/>
    </source>
</evidence>
<protein>
    <submittedName>
        <fullName evidence="1">Uncharacterized protein</fullName>
    </submittedName>
</protein>
<accession>A0A1D8K775</accession>